<sequence>MHTNRIVGDSPAPTSVTTIHGSKSTRRPPCADGPDDWDMDSGNPDSWRTAVRICAECPLYTNCRELAETLAARGNGPRGMIWAGVAYDSMGKIVENLDRHRVASIDHKRPLRIFHNGERPVRADSASSTPRRRIVLGHRLRPTGTGH</sequence>
<feature type="region of interest" description="Disordered" evidence="1">
    <location>
        <begin position="1"/>
        <end position="41"/>
    </location>
</feature>
<dbReference type="RefSeq" id="WP_040832477.1">
    <property type="nucleotide sequence ID" value="NZ_JBIAQY010000006.1"/>
</dbReference>
<evidence type="ECO:0000256" key="1">
    <source>
        <dbReference type="SAM" id="MobiDB-lite"/>
    </source>
</evidence>
<evidence type="ECO:0000313" key="4">
    <source>
        <dbReference type="Proteomes" id="UP001601992"/>
    </source>
</evidence>
<proteinExistence type="predicted"/>
<dbReference type="EMBL" id="JBIAQY010000006">
    <property type="protein sequence ID" value="MFF3569876.1"/>
    <property type="molecule type" value="Genomic_DNA"/>
</dbReference>
<protein>
    <recommendedName>
        <fullName evidence="2">4Fe-4S Wbl-type domain-containing protein</fullName>
    </recommendedName>
</protein>
<reference evidence="3 4" key="1">
    <citation type="submission" date="2024-10" db="EMBL/GenBank/DDBJ databases">
        <title>The Natural Products Discovery Center: Release of the First 8490 Sequenced Strains for Exploring Actinobacteria Biosynthetic Diversity.</title>
        <authorList>
            <person name="Kalkreuter E."/>
            <person name="Kautsar S.A."/>
            <person name="Yang D."/>
            <person name="Bader C.D."/>
            <person name="Teijaro C.N."/>
            <person name="Fluegel L."/>
            <person name="Davis C.M."/>
            <person name="Simpson J.R."/>
            <person name="Lauterbach L."/>
            <person name="Steele A.D."/>
            <person name="Gui C."/>
            <person name="Meng S."/>
            <person name="Li G."/>
            <person name="Viehrig K."/>
            <person name="Ye F."/>
            <person name="Su P."/>
            <person name="Kiefer A.F."/>
            <person name="Nichols A."/>
            <person name="Cepeda A.J."/>
            <person name="Yan W."/>
            <person name="Fan B."/>
            <person name="Jiang Y."/>
            <person name="Adhikari A."/>
            <person name="Zheng C.-J."/>
            <person name="Schuster L."/>
            <person name="Cowan T.M."/>
            <person name="Smanski M.J."/>
            <person name="Chevrette M.G."/>
            <person name="De Carvalho L.P.S."/>
            <person name="Shen B."/>
        </authorList>
    </citation>
    <scope>NUCLEOTIDE SEQUENCE [LARGE SCALE GENOMIC DNA]</scope>
    <source>
        <strain evidence="3 4">NPDC002593</strain>
    </source>
</reference>
<comment type="caution">
    <text evidence="3">The sequence shown here is derived from an EMBL/GenBank/DDBJ whole genome shotgun (WGS) entry which is preliminary data.</text>
</comment>
<feature type="compositionally biased region" description="Polar residues" evidence="1">
    <location>
        <begin position="12"/>
        <end position="22"/>
    </location>
</feature>
<gene>
    <name evidence="3" type="ORF">ACFYXQ_19050</name>
</gene>
<keyword evidence="4" id="KW-1185">Reference proteome</keyword>
<dbReference type="InterPro" id="IPR034768">
    <property type="entry name" value="4FE4S_WBL"/>
</dbReference>
<evidence type="ECO:0000313" key="3">
    <source>
        <dbReference type="EMBL" id="MFF3569876.1"/>
    </source>
</evidence>
<organism evidence="3 4">
    <name type="scientific">Nocardia jiangxiensis</name>
    <dbReference type="NCBI Taxonomy" id="282685"/>
    <lineage>
        <taxon>Bacteria</taxon>
        <taxon>Bacillati</taxon>
        <taxon>Actinomycetota</taxon>
        <taxon>Actinomycetes</taxon>
        <taxon>Mycobacteriales</taxon>
        <taxon>Nocardiaceae</taxon>
        <taxon>Nocardia</taxon>
    </lineage>
</organism>
<name>A0ABW6S0Q9_9NOCA</name>
<evidence type="ECO:0000259" key="2">
    <source>
        <dbReference type="PROSITE" id="PS51674"/>
    </source>
</evidence>
<dbReference type="Proteomes" id="UP001601992">
    <property type="component" value="Unassembled WGS sequence"/>
</dbReference>
<accession>A0ABW6S0Q9</accession>
<feature type="domain" description="4Fe-4S Wbl-type" evidence="2">
    <location>
        <begin position="29"/>
        <end position="92"/>
    </location>
</feature>
<dbReference type="PROSITE" id="PS51674">
    <property type="entry name" value="4FE4S_WBL"/>
    <property type="match status" value="1"/>
</dbReference>